<dbReference type="InterPro" id="IPR032109">
    <property type="entry name" value="Big_3_5"/>
</dbReference>
<dbReference type="InterPro" id="IPR013783">
    <property type="entry name" value="Ig-like_fold"/>
</dbReference>
<comment type="caution">
    <text evidence="4">The sequence shown here is derived from an EMBL/GenBank/DDBJ whole genome shotgun (WGS) entry which is preliminary data.</text>
</comment>
<reference evidence="5" key="1">
    <citation type="journal article" date="2019" name="Int. J. Syst. Evol. Microbiol.">
        <title>The Global Catalogue of Microorganisms (GCM) 10K type strain sequencing project: providing services to taxonomists for standard genome sequencing and annotation.</title>
        <authorList>
            <consortium name="The Broad Institute Genomics Platform"/>
            <consortium name="The Broad Institute Genome Sequencing Center for Infectious Disease"/>
            <person name="Wu L."/>
            <person name="Ma J."/>
        </authorList>
    </citation>
    <scope>NUCLEOTIDE SEQUENCE [LARGE SCALE GENOMIC DNA]</scope>
    <source>
        <strain evidence="5">ICMP 19430</strain>
    </source>
</reference>
<organism evidence="4 5">
    <name type="scientific">Rhodococcus daqingensis</name>
    <dbReference type="NCBI Taxonomy" id="2479363"/>
    <lineage>
        <taxon>Bacteria</taxon>
        <taxon>Bacillati</taxon>
        <taxon>Actinomycetota</taxon>
        <taxon>Actinomycetes</taxon>
        <taxon>Mycobacteriales</taxon>
        <taxon>Nocardiaceae</taxon>
        <taxon>Rhodococcus</taxon>
    </lineage>
</organism>
<name>A0ABW2S509_9NOCA</name>
<evidence type="ECO:0000256" key="2">
    <source>
        <dbReference type="SAM" id="SignalP"/>
    </source>
</evidence>
<evidence type="ECO:0000313" key="5">
    <source>
        <dbReference type="Proteomes" id="UP001596484"/>
    </source>
</evidence>
<accession>A0ABW2S509</accession>
<evidence type="ECO:0000313" key="4">
    <source>
        <dbReference type="EMBL" id="MFC7451215.1"/>
    </source>
</evidence>
<dbReference type="EMBL" id="JBHTCS010000030">
    <property type="protein sequence ID" value="MFC7451215.1"/>
    <property type="molecule type" value="Genomic_DNA"/>
</dbReference>
<feature type="region of interest" description="Disordered" evidence="1">
    <location>
        <begin position="745"/>
        <end position="770"/>
    </location>
</feature>
<dbReference type="Pfam" id="PF16640">
    <property type="entry name" value="Big_3_5"/>
    <property type="match status" value="5"/>
</dbReference>
<feature type="domain" description="Bacterial Ig-like" evidence="3">
    <location>
        <begin position="666"/>
        <end position="752"/>
    </location>
</feature>
<feature type="domain" description="Bacterial Ig-like" evidence="3">
    <location>
        <begin position="279"/>
        <end position="362"/>
    </location>
</feature>
<protein>
    <submittedName>
        <fullName evidence="4">Ig-like domain repeat protein</fullName>
    </submittedName>
</protein>
<gene>
    <name evidence="4" type="ORF">ACFQS9_25290</name>
</gene>
<evidence type="ECO:0000259" key="3">
    <source>
        <dbReference type="Pfam" id="PF16640"/>
    </source>
</evidence>
<keyword evidence="5" id="KW-1185">Reference proteome</keyword>
<dbReference type="RefSeq" id="WP_378409300.1">
    <property type="nucleotide sequence ID" value="NZ_JBHTCS010000030.1"/>
</dbReference>
<sequence>MSKSTVRQCAVPVTSVALAAGLLLIGSPASAAPTTTPFKNSCQASATITVHKVADTSMTVDAPASVTAGETFTYRIQPGGGSYPNSDSGATTTNISRLKVDYEIPANATFVSANVVPGTGINLDNVAPSVIRVNTAGSPDAAGPILRLSGNNEVIANSPSSSTNSQGGIRAPKLKKNLDGSNNANGDSWFRLPAIDVTVTAGAAGVITPKVRTAGAAGSYNNNENYYTFLPLASFFGNQWAPTRCTPRDAQGSALNAGAGPLATINVGAAAADTTTTLNVPGTAKTGTAVDLTATVAPAGATGTVQFKDGANNIGNAVPVNNGTATLNHTFTANGAHTITAVYSGDAANKPSTSAAATVTVTTDPVIVDTTTTLTVPATAKTGTAVDLTATVAPAGATGTVQFKDGATNIGNAVPVNNGTATLNHTFTTTGNHSITAVYSGDAGNKPSTSAPSNVNVSANAVDTTTTLTVPATAKTGTAVDLTATIAPAPSGGTVQFKDGANNIGGPITLNGATATLSHTFTSDGAHPVTAVYSGTDGFNTSTSTASTVDVSTDPVIVDTVTTLNVPGEAKTGDSVDLWALVKDNEGNNAVGGTVQFKDGATNIGGPIGLVDGGAKLSHTFTTTGAHPISAVYSGAENFNGSTGQAQTVTVTDPAPVEVATVTTLTAPGTATKGSPVNLSAAVKTESGAAVTSGTVTFMDGNTAIGQAVDVVNGQATLSYEFTQTGDRQIKAVYSGATGFKESTSSASTVKVSGGDNPGGKGSLDSIFGS</sequence>
<feature type="chain" id="PRO_5047383128" evidence="2">
    <location>
        <begin position="32"/>
        <end position="770"/>
    </location>
</feature>
<feature type="domain" description="Bacterial Ig-like" evidence="3">
    <location>
        <begin position="566"/>
        <end position="652"/>
    </location>
</feature>
<feature type="domain" description="Bacterial Ig-like" evidence="3">
    <location>
        <begin position="469"/>
        <end position="551"/>
    </location>
</feature>
<keyword evidence="2" id="KW-0732">Signal</keyword>
<dbReference type="Proteomes" id="UP001596484">
    <property type="component" value="Unassembled WGS sequence"/>
</dbReference>
<evidence type="ECO:0000256" key="1">
    <source>
        <dbReference type="SAM" id="MobiDB-lite"/>
    </source>
</evidence>
<feature type="signal peptide" evidence="2">
    <location>
        <begin position="1"/>
        <end position="31"/>
    </location>
</feature>
<dbReference type="Gene3D" id="2.60.40.10">
    <property type="entry name" value="Immunoglobulins"/>
    <property type="match status" value="5"/>
</dbReference>
<proteinExistence type="predicted"/>
<feature type="domain" description="Bacterial Ig-like" evidence="3">
    <location>
        <begin position="375"/>
        <end position="458"/>
    </location>
</feature>